<feature type="domain" description="NERD" evidence="1">
    <location>
        <begin position="16"/>
        <end position="126"/>
    </location>
</feature>
<dbReference type="SUPFAM" id="SSF52540">
    <property type="entry name" value="P-loop containing nucleoside triphosphate hydrolases"/>
    <property type="match status" value="1"/>
</dbReference>
<dbReference type="KEGG" id="mcw:A8L33_07900"/>
<dbReference type="Pfam" id="PF08378">
    <property type="entry name" value="NERD"/>
    <property type="match status" value="1"/>
</dbReference>
<name>A0A0M9VLD8_9MICO</name>
<keyword evidence="3" id="KW-1185">Reference proteome</keyword>
<dbReference type="EMBL" id="LAVO01000006">
    <property type="protein sequence ID" value="KOS11062.1"/>
    <property type="molecule type" value="Genomic_DNA"/>
</dbReference>
<gene>
    <name evidence="2" type="ORF">XI38_07260</name>
</gene>
<dbReference type="AlphaFoldDB" id="A0A0M9VLD8"/>
<dbReference type="InterPro" id="IPR011528">
    <property type="entry name" value="NERD"/>
</dbReference>
<evidence type="ECO:0000313" key="2">
    <source>
        <dbReference type="EMBL" id="KOS11062.1"/>
    </source>
</evidence>
<dbReference type="Gene3D" id="3.40.50.300">
    <property type="entry name" value="P-loop containing nucleotide triphosphate hydrolases"/>
    <property type="match status" value="2"/>
</dbReference>
<proteinExistence type="predicted"/>
<evidence type="ECO:0000259" key="1">
    <source>
        <dbReference type="Pfam" id="PF08378"/>
    </source>
</evidence>
<dbReference type="InterPro" id="IPR027417">
    <property type="entry name" value="P-loop_NTPase"/>
</dbReference>
<protein>
    <recommendedName>
        <fullName evidence="1">NERD domain-containing protein</fullName>
    </recommendedName>
</protein>
<evidence type="ECO:0000313" key="3">
    <source>
        <dbReference type="Proteomes" id="UP000037737"/>
    </source>
</evidence>
<reference evidence="2" key="1">
    <citation type="submission" date="2015-04" db="EMBL/GenBank/DDBJ databases">
        <title>Complete genome sequence of Microbacterium chocolatum SIT 101, a bacterium enantioselectively hydrolyzing mesomeric diesters.</title>
        <authorList>
            <person name="Li X."/>
            <person name="Xu Y."/>
        </authorList>
    </citation>
    <scope>NUCLEOTIDE SEQUENCE [LARGE SCALE GENOMIC DNA]</scope>
    <source>
        <strain evidence="2">SIT 101</strain>
    </source>
</reference>
<dbReference type="OrthoDB" id="4509614at2"/>
<organism evidence="2 3">
    <name type="scientific">Microbacterium aurantiacum</name>
    <dbReference type="NCBI Taxonomy" id="162393"/>
    <lineage>
        <taxon>Bacteria</taxon>
        <taxon>Bacillati</taxon>
        <taxon>Actinomycetota</taxon>
        <taxon>Actinomycetes</taxon>
        <taxon>Micrococcales</taxon>
        <taxon>Microbacteriaceae</taxon>
        <taxon>Microbacterium</taxon>
    </lineage>
</organism>
<comment type="caution">
    <text evidence="2">The sequence shown here is derived from an EMBL/GenBank/DDBJ whole genome shotgun (WGS) entry which is preliminary data.</text>
</comment>
<accession>A0A0M9VLD8</accession>
<dbReference type="Proteomes" id="UP000037737">
    <property type="component" value="Unassembled WGS sequence"/>
</dbReference>
<dbReference type="PATRIC" id="fig|84292.3.peg.1481"/>
<sequence length="581" mass="64560">MVRMIPAYAREGANSSERKVFDALESIQGHDDWIAIHSLGIGRHASALQGEADFIVIAPGQGILVIEVKSPAYVEYTGGDWYLDRVPQPHKDPLKQLDGARRSIRRHLNNRDLLDGTEPIARLVWFTSIGRHQFENKTPGDLQFFEWELGWSDDLARAAWLVEKTLAEYNAWYSTVDEVGDDPAAFTAERAALVADALVSDFVAKQTPEERARERRVTEIKLLSSQEVVLELTDTNDHVYFEGPAGTGKSYLITQSARRLNREGRKTLLTCWNLLMADELQQFVGDLPNVDIADLNSLMLRLVGLPTNPPDATHDWYTRELPERAIAVLREKPHLGGYEAICIDEFQDIAGNLLLLELVFALAGTGRPAGTKLVFAGDSRQQIMRRTDERVNPFAIAKSLIPDLVHVRVRRNCRAVPGLTSGVESTLGQPIGYTRHRVAKSVPGGLSTVDIVQGNETGALAAALRGLLEHHAPEDIVVLSPFATKGSLAGRLLGRPEKSQDERWLRKQLQAEGLPGRIRWRSVFKFKGLDADAVVLTDLGAEAREFVAAQGLEWNDLLYVALTRAKYRCVVLQRDPAASPR</sequence>